<dbReference type="EMBL" id="POQS01000001">
    <property type="protein sequence ID" value="PND35487.1"/>
    <property type="molecule type" value="Genomic_DNA"/>
</dbReference>
<accession>A0A2N8KPV7</accession>
<dbReference type="AlphaFoldDB" id="A0A2N8KPV7"/>
<proteinExistence type="predicted"/>
<comment type="caution">
    <text evidence="1">The sequence shown here is derived from an EMBL/GenBank/DDBJ whole genome shotgun (WGS) entry which is preliminary data.</text>
</comment>
<protein>
    <submittedName>
        <fullName evidence="1">Uncharacterized protein</fullName>
    </submittedName>
</protein>
<evidence type="ECO:0000313" key="1">
    <source>
        <dbReference type="EMBL" id="PND35487.1"/>
    </source>
</evidence>
<sequence length="125" mass="12993">MKGGVGRVGCVGCAGCIGCVGCIGCAGCVECIGCIEYVGCVGCVGWVQRESACAKTQPSNARNPSGGASRHFSWHAKCRLAPADGLRAFGVRVLALTVARCTHPTPSRHHAITPSRHPTIPTYKR</sequence>
<organism evidence="1 2">
    <name type="scientific">Achromobacter pulmonis</name>
    <dbReference type="NCBI Taxonomy" id="1389932"/>
    <lineage>
        <taxon>Bacteria</taxon>
        <taxon>Pseudomonadati</taxon>
        <taxon>Pseudomonadota</taxon>
        <taxon>Betaproteobacteria</taxon>
        <taxon>Burkholderiales</taxon>
        <taxon>Alcaligenaceae</taxon>
        <taxon>Achromobacter</taxon>
    </lineage>
</organism>
<gene>
    <name evidence="1" type="ORF">C1I89_03725</name>
</gene>
<reference evidence="1 2" key="1">
    <citation type="submission" date="2018-01" db="EMBL/GenBank/DDBJ databases">
        <title>The draft genome of an aniline degradation strain ANB-1.</title>
        <authorList>
            <person name="Zhang L."/>
            <person name="Jiang J."/>
        </authorList>
    </citation>
    <scope>NUCLEOTIDE SEQUENCE [LARGE SCALE GENOMIC DNA]</scope>
    <source>
        <strain evidence="1 2">ANB-1</strain>
    </source>
</reference>
<name>A0A2N8KPV7_9BURK</name>
<dbReference type="Proteomes" id="UP000235994">
    <property type="component" value="Unassembled WGS sequence"/>
</dbReference>
<keyword evidence="2" id="KW-1185">Reference proteome</keyword>
<evidence type="ECO:0000313" key="2">
    <source>
        <dbReference type="Proteomes" id="UP000235994"/>
    </source>
</evidence>